<evidence type="ECO:0000256" key="13">
    <source>
        <dbReference type="ARBA" id="ARBA00023268"/>
    </source>
</evidence>
<dbReference type="InterPro" id="IPR023346">
    <property type="entry name" value="Lysozyme-like_dom_sf"/>
</dbReference>
<feature type="transmembrane region" description="Helical" evidence="18">
    <location>
        <begin position="25"/>
        <end position="51"/>
    </location>
</feature>
<comment type="similarity">
    <text evidence="3">In the N-terminal section; belongs to the glycosyltransferase 51 family.</text>
</comment>
<accession>A0A1F4Z3K4</accession>
<evidence type="ECO:0000256" key="2">
    <source>
        <dbReference type="ARBA" id="ARBA00007090"/>
    </source>
</evidence>
<evidence type="ECO:0000256" key="12">
    <source>
        <dbReference type="ARBA" id="ARBA00023136"/>
    </source>
</evidence>
<evidence type="ECO:0000256" key="15">
    <source>
        <dbReference type="ARBA" id="ARBA00034000"/>
    </source>
</evidence>
<keyword evidence="4" id="KW-1003">Cell membrane</keyword>
<dbReference type="Proteomes" id="UP000176822">
    <property type="component" value="Unassembled WGS sequence"/>
</dbReference>
<keyword evidence="13" id="KW-0511">Multifunctional enzyme</keyword>
<dbReference type="GO" id="GO:0008360">
    <property type="term" value="P:regulation of cell shape"/>
    <property type="evidence" value="ECO:0007669"/>
    <property type="project" value="UniProtKB-KW"/>
</dbReference>
<dbReference type="AlphaFoldDB" id="A0A1F4Z3K4"/>
<evidence type="ECO:0000256" key="17">
    <source>
        <dbReference type="SAM" id="MobiDB-lite"/>
    </source>
</evidence>
<keyword evidence="10" id="KW-0133">Cell shape</keyword>
<evidence type="ECO:0000256" key="1">
    <source>
        <dbReference type="ARBA" id="ARBA00004236"/>
    </source>
</evidence>
<dbReference type="EMBL" id="MEXM01000046">
    <property type="protein sequence ID" value="OGD00024.1"/>
    <property type="molecule type" value="Genomic_DNA"/>
</dbReference>
<evidence type="ECO:0000259" key="19">
    <source>
        <dbReference type="Pfam" id="PF00905"/>
    </source>
</evidence>
<evidence type="ECO:0000256" key="18">
    <source>
        <dbReference type="SAM" id="Phobius"/>
    </source>
</evidence>
<dbReference type="InterPro" id="IPR001460">
    <property type="entry name" value="PCN-bd_Tpept"/>
</dbReference>
<evidence type="ECO:0000256" key="16">
    <source>
        <dbReference type="ARBA" id="ARBA00049902"/>
    </source>
</evidence>
<keyword evidence="11" id="KW-0573">Peptidoglycan synthesis</keyword>
<keyword evidence="18" id="KW-0812">Transmembrane</keyword>
<evidence type="ECO:0000256" key="6">
    <source>
        <dbReference type="ARBA" id="ARBA00022670"/>
    </source>
</evidence>
<dbReference type="Pfam" id="PF00905">
    <property type="entry name" value="Transpeptidase"/>
    <property type="match status" value="1"/>
</dbReference>
<keyword evidence="6" id="KW-0645">Protease</keyword>
<dbReference type="PANTHER" id="PTHR32282">
    <property type="entry name" value="BINDING PROTEIN TRANSPEPTIDASE, PUTATIVE-RELATED"/>
    <property type="match status" value="1"/>
</dbReference>
<comment type="catalytic activity">
    <reaction evidence="15">
        <text>Preferential cleavage: (Ac)2-L-Lys-D-Ala-|-D-Ala. Also transpeptidation of peptidyl-alanyl moieties that are N-acyl substituents of D-alanine.</text>
        <dbReference type="EC" id="3.4.16.4"/>
    </reaction>
</comment>
<evidence type="ECO:0000256" key="4">
    <source>
        <dbReference type="ARBA" id="ARBA00022475"/>
    </source>
</evidence>
<organism evidence="21 22">
    <name type="scientific">Candidatus Amesbacteria bacterium RIFCSPLOWO2_01_FULL_47_33</name>
    <dbReference type="NCBI Taxonomy" id="1797258"/>
    <lineage>
        <taxon>Bacteria</taxon>
        <taxon>Candidatus Amesiibacteriota</taxon>
    </lineage>
</organism>
<keyword evidence="12 18" id="KW-0472">Membrane</keyword>
<comment type="caution">
    <text evidence="21">The sequence shown here is derived from an EMBL/GenBank/DDBJ whole genome shotgun (WGS) entry which is preliminary data.</text>
</comment>
<evidence type="ECO:0000313" key="22">
    <source>
        <dbReference type="Proteomes" id="UP000176822"/>
    </source>
</evidence>
<dbReference type="SUPFAM" id="SSF53955">
    <property type="entry name" value="Lysozyme-like"/>
    <property type="match status" value="1"/>
</dbReference>
<gene>
    <name evidence="21" type="ORF">A2972_03500</name>
</gene>
<proteinExistence type="inferred from homology"/>
<dbReference type="FunFam" id="1.10.3810.10:FF:000001">
    <property type="entry name" value="Penicillin-binding protein 1A"/>
    <property type="match status" value="1"/>
</dbReference>
<feature type="domain" description="Penicillin-binding protein transpeptidase" evidence="19">
    <location>
        <begin position="339"/>
        <end position="592"/>
    </location>
</feature>
<dbReference type="GO" id="GO:0005886">
    <property type="term" value="C:plasma membrane"/>
    <property type="evidence" value="ECO:0007669"/>
    <property type="project" value="UniProtKB-SubCell"/>
</dbReference>
<dbReference type="GO" id="GO:0009002">
    <property type="term" value="F:serine-type D-Ala-D-Ala carboxypeptidase activity"/>
    <property type="evidence" value="ECO:0007669"/>
    <property type="project" value="UniProtKB-EC"/>
</dbReference>
<evidence type="ECO:0000256" key="5">
    <source>
        <dbReference type="ARBA" id="ARBA00022645"/>
    </source>
</evidence>
<evidence type="ECO:0000256" key="14">
    <source>
        <dbReference type="ARBA" id="ARBA00023316"/>
    </source>
</evidence>
<name>A0A1F4Z3K4_9BACT</name>
<dbReference type="InterPro" id="IPR013783">
    <property type="entry name" value="Ig-like_fold"/>
</dbReference>
<dbReference type="GO" id="GO:0008955">
    <property type="term" value="F:peptidoglycan glycosyltransferase activity"/>
    <property type="evidence" value="ECO:0007669"/>
    <property type="project" value="UniProtKB-EC"/>
</dbReference>
<dbReference type="Gene3D" id="2.60.40.10">
    <property type="entry name" value="Immunoglobulins"/>
    <property type="match status" value="1"/>
</dbReference>
<comment type="catalytic activity">
    <reaction evidence="16">
        <text>[GlcNAc-(1-&gt;4)-Mur2Ac(oyl-L-Ala-gamma-D-Glu-L-Lys-D-Ala-D-Ala)](n)-di-trans,octa-cis-undecaprenyl diphosphate + beta-D-GlcNAc-(1-&gt;4)-Mur2Ac(oyl-L-Ala-gamma-D-Glu-L-Lys-D-Ala-D-Ala)-di-trans,octa-cis-undecaprenyl diphosphate = [GlcNAc-(1-&gt;4)-Mur2Ac(oyl-L-Ala-gamma-D-Glu-L-Lys-D-Ala-D-Ala)](n+1)-di-trans,octa-cis-undecaprenyl diphosphate + di-trans,octa-cis-undecaprenyl diphosphate + H(+)</text>
        <dbReference type="Rhea" id="RHEA:23708"/>
        <dbReference type="Rhea" id="RHEA-COMP:9602"/>
        <dbReference type="Rhea" id="RHEA-COMP:9603"/>
        <dbReference type="ChEBI" id="CHEBI:15378"/>
        <dbReference type="ChEBI" id="CHEBI:58405"/>
        <dbReference type="ChEBI" id="CHEBI:60033"/>
        <dbReference type="ChEBI" id="CHEBI:78435"/>
        <dbReference type="EC" id="2.4.99.28"/>
    </reaction>
</comment>
<protein>
    <submittedName>
        <fullName evidence="21">Uncharacterized protein</fullName>
    </submittedName>
</protein>
<dbReference type="Pfam" id="PF00912">
    <property type="entry name" value="Transgly"/>
    <property type="match status" value="1"/>
</dbReference>
<dbReference type="Gene3D" id="1.10.3810.10">
    <property type="entry name" value="Biosynthetic peptidoglycan transglycosylase-like"/>
    <property type="match status" value="1"/>
</dbReference>
<feature type="region of interest" description="Disordered" evidence="17">
    <location>
        <begin position="827"/>
        <end position="854"/>
    </location>
</feature>
<evidence type="ECO:0000256" key="9">
    <source>
        <dbReference type="ARBA" id="ARBA00022801"/>
    </source>
</evidence>
<keyword evidence="18" id="KW-1133">Transmembrane helix</keyword>
<dbReference type="PANTHER" id="PTHR32282:SF11">
    <property type="entry name" value="PENICILLIN-BINDING PROTEIN 1B"/>
    <property type="match status" value="1"/>
</dbReference>
<dbReference type="InterPro" id="IPR036950">
    <property type="entry name" value="PBP_transglycosylase"/>
</dbReference>
<dbReference type="InterPro" id="IPR050396">
    <property type="entry name" value="Glycosyltr_51/Transpeptidase"/>
</dbReference>
<dbReference type="GO" id="GO:0008658">
    <property type="term" value="F:penicillin binding"/>
    <property type="evidence" value="ECO:0007669"/>
    <property type="project" value="InterPro"/>
</dbReference>
<evidence type="ECO:0000256" key="7">
    <source>
        <dbReference type="ARBA" id="ARBA00022676"/>
    </source>
</evidence>
<dbReference type="GO" id="GO:0030288">
    <property type="term" value="C:outer membrane-bounded periplasmic space"/>
    <property type="evidence" value="ECO:0007669"/>
    <property type="project" value="TreeGrafter"/>
</dbReference>
<keyword evidence="7" id="KW-0328">Glycosyltransferase</keyword>
<evidence type="ECO:0000256" key="11">
    <source>
        <dbReference type="ARBA" id="ARBA00022984"/>
    </source>
</evidence>
<evidence type="ECO:0000259" key="20">
    <source>
        <dbReference type="Pfam" id="PF00912"/>
    </source>
</evidence>
<dbReference type="SUPFAM" id="SSF56601">
    <property type="entry name" value="beta-lactamase/transpeptidase-like"/>
    <property type="match status" value="1"/>
</dbReference>
<comment type="subcellular location">
    <subcellularLocation>
        <location evidence="1">Cell membrane</location>
    </subcellularLocation>
</comment>
<comment type="similarity">
    <text evidence="2">In the C-terminal section; belongs to the transpeptidase family.</text>
</comment>
<evidence type="ECO:0000256" key="8">
    <source>
        <dbReference type="ARBA" id="ARBA00022679"/>
    </source>
</evidence>
<dbReference type="Gene3D" id="3.40.710.10">
    <property type="entry name" value="DD-peptidase/beta-lactamase superfamily"/>
    <property type="match status" value="1"/>
</dbReference>
<dbReference type="GO" id="GO:0071555">
    <property type="term" value="P:cell wall organization"/>
    <property type="evidence" value="ECO:0007669"/>
    <property type="project" value="UniProtKB-KW"/>
</dbReference>
<dbReference type="Pfam" id="PF17957">
    <property type="entry name" value="Big_7"/>
    <property type="match status" value="1"/>
</dbReference>
<evidence type="ECO:0000313" key="21">
    <source>
        <dbReference type="EMBL" id="OGD00024.1"/>
    </source>
</evidence>
<dbReference type="InterPro" id="IPR001264">
    <property type="entry name" value="Glyco_trans_51"/>
</dbReference>
<sequence length="854" mass="94424">MKWKEILRNKSRKIHGRSGINKGKLMVAAATLIFAAAILGFLGMILLFAFYAKDLPSPEKVVRREGFATKIFDRNGELLYDVFDQEKRTPVKIEDIPLTLKQATIAIEDKNFYKHQGFDPLGYVRAVYKILFFRKIEGGSTLTQQLVKTTLLTPSRTITRKLKELVLTLQVERRYSKDEILLMYLNEAPYGGTAWGVEAAAETYFHKPVKELDLAESVILAGLPQSPSRYSPHAGDLYINRANDVLRRMREDGYITTDQEKETRELLLNVKIASDSGIFEAPHFVFYVREKLEERYGEKVVEQGGLRVTTTLDLDLQDAAQAAVTEEIAKVKHLKINNGGAVVMDPKTGQILAMVGSRDWGDPDYDGKYNVTTALRQPGSAIKPVTYLTGLRKGFTASYMIMDTKTAFPGGDKPEYVPENYDGKFRGPVTVREALGNSLNVPAVKMLSLVGLKDTLETAFEMGFTTLEPTAETMSRVGLSLTLGGGEVKLLDMAVAYSAFANGGKKTEPVAILKVTDNNGKVLEEFKNSNGGRQVLSQEEAFIISSILSDPEARAITFGTRSSLNIPGHAVAVKTGTTNLKKDNWTVGWTPGVVAGVWVGNNDNTAMKEVASGITGAAPIWRRIIIEALKGKPAEEFERPAGIVEMEVDRISGYGAHDGFPARKEYFIRGTEPQGDDPIHKKIKVCKGDGKLATPADIASNNYDEKEAFYLKEADPFSKMWGGKNKWQEGIDSWLTAQADPKYHPPTDLCGTSNPLWITIAEPGVRSQISGNDVKVRIEISDPNFMRWVEVYLDGEKKHKFEGGNSPWEITIANVANGIHKIDVKAEDDKGNQGSRNVEFGVNQPWSDIPSPTP</sequence>
<feature type="domain" description="Glycosyl transferase family 51" evidence="20">
    <location>
        <begin position="78"/>
        <end position="249"/>
    </location>
</feature>
<dbReference type="InterPro" id="IPR012338">
    <property type="entry name" value="Beta-lactam/transpept-like"/>
</dbReference>
<keyword evidence="5" id="KW-0121">Carboxypeptidase</keyword>
<dbReference type="GO" id="GO:0006508">
    <property type="term" value="P:proteolysis"/>
    <property type="evidence" value="ECO:0007669"/>
    <property type="project" value="UniProtKB-KW"/>
</dbReference>
<dbReference type="NCBIfam" id="TIGR02074">
    <property type="entry name" value="PBP_1a_fam"/>
    <property type="match status" value="1"/>
</dbReference>
<keyword evidence="8" id="KW-0808">Transferase</keyword>
<reference evidence="21 22" key="1">
    <citation type="journal article" date="2016" name="Nat. Commun.">
        <title>Thousands of microbial genomes shed light on interconnected biogeochemical processes in an aquifer system.</title>
        <authorList>
            <person name="Anantharaman K."/>
            <person name="Brown C.T."/>
            <person name="Hug L.A."/>
            <person name="Sharon I."/>
            <person name="Castelle C.J."/>
            <person name="Probst A.J."/>
            <person name="Thomas B.C."/>
            <person name="Singh A."/>
            <person name="Wilkins M.J."/>
            <person name="Karaoz U."/>
            <person name="Brodie E.L."/>
            <person name="Williams K.H."/>
            <person name="Hubbard S.S."/>
            <person name="Banfield J.F."/>
        </authorList>
    </citation>
    <scope>NUCLEOTIDE SEQUENCE [LARGE SCALE GENOMIC DNA]</scope>
</reference>
<dbReference type="GO" id="GO:0009252">
    <property type="term" value="P:peptidoglycan biosynthetic process"/>
    <property type="evidence" value="ECO:0007669"/>
    <property type="project" value="UniProtKB-KW"/>
</dbReference>
<keyword evidence="9" id="KW-0378">Hydrolase</keyword>
<evidence type="ECO:0000256" key="10">
    <source>
        <dbReference type="ARBA" id="ARBA00022960"/>
    </source>
</evidence>
<evidence type="ECO:0000256" key="3">
    <source>
        <dbReference type="ARBA" id="ARBA00007739"/>
    </source>
</evidence>
<keyword evidence="14" id="KW-0961">Cell wall biogenesis/degradation</keyword>